<sequence>MEAGGEKHLLLRAPPPINPRPRAPSHDPRRAQSAQLSAGAPSSLPPAVSCTWSAHARCLATGRDSRVGRRVRQPPAFRTQAQSGKNGSWCWAGFRRTETVLTVGPCEWCRAQATSRLQRRERVRSAPDSVDTSAAGSSSSVVSGAAPFGGAGEAGTLPRTRDGKPAEALGIQG</sequence>
<reference evidence="2 3" key="1">
    <citation type="submission" date="2022-11" db="EMBL/GenBank/DDBJ databases">
        <title>Whole genome sequence of Eschrichtius robustus ER-17-0199.</title>
        <authorList>
            <person name="Bruniche-Olsen A."/>
            <person name="Black A.N."/>
            <person name="Fields C.J."/>
            <person name="Walden K."/>
            <person name="Dewoody J.A."/>
        </authorList>
    </citation>
    <scope>NUCLEOTIDE SEQUENCE [LARGE SCALE GENOMIC DNA]</scope>
    <source>
        <strain evidence="2">ER-17-0199</strain>
        <tissue evidence="2">Blubber</tissue>
    </source>
</reference>
<comment type="caution">
    <text evidence="2">The sequence shown here is derived from an EMBL/GenBank/DDBJ whole genome shotgun (WGS) entry which is preliminary data.</text>
</comment>
<gene>
    <name evidence="2" type="ORF">J1605_018688</name>
</gene>
<feature type="region of interest" description="Disordered" evidence="1">
    <location>
        <begin position="118"/>
        <end position="173"/>
    </location>
</feature>
<dbReference type="EMBL" id="JAIQCJ010000625">
    <property type="protein sequence ID" value="KAJ8795101.1"/>
    <property type="molecule type" value="Genomic_DNA"/>
</dbReference>
<feature type="compositionally biased region" description="Pro residues" evidence="1">
    <location>
        <begin position="13"/>
        <end position="22"/>
    </location>
</feature>
<protein>
    <submittedName>
        <fullName evidence="2">Uncharacterized protein</fullName>
    </submittedName>
</protein>
<keyword evidence="3" id="KW-1185">Reference proteome</keyword>
<evidence type="ECO:0000256" key="1">
    <source>
        <dbReference type="SAM" id="MobiDB-lite"/>
    </source>
</evidence>
<dbReference type="Proteomes" id="UP001159641">
    <property type="component" value="Unassembled WGS sequence"/>
</dbReference>
<dbReference type="AlphaFoldDB" id="A0AB34HQJ0"/>
<accession>A0AB34HQJ0</accession>
<evidence type="ECO:0000313" key="2">
    <source>
        <dbReference type="EMBL" id="KAJ8795101.1"/>
    </source>
</evidence>
<feature type="compositionally biased region" description="Low complexity" evidence="1">
    <location>
        <begin position="133"/>
        <end position="146"/>
    </location>
</feature>
<evidence type="ECO:0000313" key="3">
    <source>
        <dbReference type="Proteomes" id="UP001159641"/>
    </source>
</evidence>
<feature type="region of interest" description="Disordered" evidence="1">
    <location>
        <begin position="1"/>
        <end position="45"/>
    </location>
</feature>
<name>A0AB34HQJ0_ESCRO</name>
<organism evidence="2 3">
    <name type="scientific">Eschrichtius robustus</name>
    <name type="common">California gray whale</name>
    <name type="synonym">Eschrichtius gibbosus</name>
    <dbReference type="NCBI Taxonomy" id="9764"/>
    <lineage>
        <taxon>Eukaryota</taxon>
        <taxon>Metazoa</taxon>
        <taxon>Chordata</taxon>
        <taxon>Craniata</taxon>
        <taxon>Vertebrata</taxon>
        <taxon>Euteleostomi</taxon>
        <taxon>Mammalia</taxon>
        <taxon>Eutheria</taxon>
        <taxon>Laurasiatheria</taxon>
        <taxon>Artiodactyla</taxon>
        <taxon>Whippomorpha</taxon>
        <taxon>Cetacea</taxon>
        <taxon>Mysticeti</taxon>
        <taxon>Eschrichtiidae</taxon>
        <taxon>Eschrichtius</taxon>
    </lineage>
</organism>
<feature type="region of interest" description="Disordered" evidence="1">
    <location>
        <begin position="62"/>
        <end position="88"/>
    </location>
</feature>
<proteinExistence type="predicted"/>